<organism evidence="1">
    <name type="scientific">marine sediment metagenome</name>
    <dbReference type="NCBI Taxonomy" id="412755"/>
    <lineage>
        <taxon>unclassified sequences</taxon>
        <taxon>metagenomes</taxon>
        <taxon>ecological metagenomes</taxon>
    </lineage>
</organism>
<evidence type="ECO:0000313" key="1">
    <source>
        <dbReference type="EMBL" id="KKK47806.1"/>
    </source>
</evidence>
<name>A0A0F8YID2_9ZZZZ</name>
<comment type="caution">
    <text evidence="1">The sequence shown here is derived from an EMBL/GenBank/DDBJ whole genome shotgun (WGS) entry which is preliminary data.</text>
</comment>
<protein>
    <submittedName>
        <fullName evidence="1">Uncharacterized protein</fullName>
    </submittedName>
</protein>
<proteinExistence type="predicted"/>
<dbReference type="EMBL" id="LAZR01069385">
    <property type="protein sequence ID" value="KKK47806.1"/>
    <property type="molecule type" value="Genomic_DNA"/>
</dbReference>
<sequence length="47" mass="5390">MSDIEHLQRAVDAYKAAREVMDEKLSKAVTALEASRREQAESQFRHS</sequence>
<reference evidence="1" key="1">
    <citation type="journal article" date="2015" name="Nature">
        <title>Complex archaea that bridge the gap between prokaryotes and eukaryotes.</title>
        <authorList>
            <person name="Spang A."/>
            <person name="Saw J.H."/>
            <person name="Jorgensen S.L."/>
            <person name="Zaremba-Niedzwiedzka K."/>
            <person name="Martijn J."/>
            <person name="Lind A.E."/>
            <person name="van Eijk R."/>
            <person name="Schleper C."/>
            <person name="Guy L."/>
            <person name="Ettema T.J."/>
        </authorList>
    </citation>
    <scope>NUCLEOTIDE SEQUENCE</scope>
</reference>
<gene>
    <name evidence="1" type="ORF">LCGC14_3151470</name>
</gene>
<accession>A0A0F8YID2</accession>
<dbReference type="AlphaFoldDB" id="A0A0F8YID2"/>